<feature type="compositionally biased region" description="Low complexity" evidence="7">
    <location>
        <begin position="124"/>
        <end position="136"/>
    </location>
</feature>
<feature type="domain" description="Fibrinogen C-terminal" evidence="8">
    <location>
        <begin position="166"/>
        <end position="242"/>
    </location>
</feature>
<keyword evidence="3" id="KW-0732">Signal</keyword>
<evidence type="ECO:0000313" key="9">
    <source>
        <dbReference type="EMBL" id="CAC5417478.1"/>
    </source>
</evidence>
<evidence type="ECO:0000313" key="10">
    <source>
        <dbReference type="Proteomes" id="UP000507470"/>
    </source>
</evidence>
<dbReference type="CDD" id="cd00087">
    <property type="entry name" value="FReD"/>
    <property type="match status" value="1"/>
</dbReference>
<keyword evidence="2" id="KW-0964">Secreted</keyword>
<evidence type="ECO:0000256" key="7">
    <source>
        <dbReference type="SAM" id="MobiDB-lite"/>
    </source>
</evidence>
<evidence type="ECO:0000259" key="8">
    <source>
        <dbReference type="PROSITE" id="PS51406"/>
    </source>
</evidence>
<proteinExistence type="predicted"/>
<dbReference type="InterPro" id="IPR037579">
    <property type="entry name" value="FIB_ANG-like"/>
</dbReference>
<feature type="compositionally biased region" description="Polar residues" evidence="7">
    <location>
        <begin position="103"/>
        <end position="123"/>
    </location>
</feature>
<dbReference type="PANTHER" id="PTHR47221:SF6">
    <property type="entry name" value="FIBRINOGEN ALPHA CHAIN"/>
    <property type="match status" value="1"/>
</dbReference>
<dbReference type="SUPFAM" id="SSF56496">
    <property type="entry name" value="Fibrinogen C-terminal domain-like"/>
    <property type="match status" value="2"/>
</dbReference>
<dbReference type="Gene3D" id="3.90.215.10">
    <property type="entry name" value="Gamma Fibrinogen, chain A, domain 1"/>
    <property type="match status" value="2"/>
</dbReference>
<feature type="region of interest" description="Disordered" evidence="7">
    <location>
        <begin position="284"/>
        <end position="331"/>
    </location>
</feature>
<evidence type="ECO:0000256" key="6">
    <source>
        <dbReference type="ARBA" id="ARBA00023180"/>
    </source>
</evidence>
<feature type="compositionally biased region" description="Polar residues" evidence="7">
    <location>
        <begin position="284"/>
        <end position="313"/>
    </location>
</feature>
<feature type="compositionally biased region" description="Polar residues" evidence="7">
    <location>
        <begin position="147"/>
        <end position="178"/>
    </location>
</feature>
<dbReference type="EMBL" id="CACVKT020008742">
    <property type="protein sequence ID" value="CAC5417478.1"/>
    <property type="molecule type" value="Genomic_DNA"/>
</dbReference>
<dbReference type="OrthoDB" id="6145874at2759"/>
<keyword evidence="5" id="KW-1015">Disulfide bond</keyword>
<dbReference type="AlphaFoldDB" id="A0A6J8EB75"/>
<feature type="compositionally biased region" description="Polar residues" evidence="7">
    <location>
        <begin position="321"/>
        <end position="331"/>
    </location>
</feature>
<sequence length="562" mass="62958">MQISSYARSMEIRKVKSRIVCAGLCVDHTSCCSVSYDLQTSECLLDSNCFPDCVTSQNGTFLRKSPYVTTSYQSVSYETTARDKTSFETTTRYESGYEKTNKDITNSNSASYTKTSDKTANTYSNSETGGSSSNETDQNTDNEIEDNANNGSDETIDVTSITTTDNGSTGNPVDCSEVSSNSPSGVYAIYVANQPVDVYCEITDNGQWTVIQRRLDGTIDFYRNWQEYKHGFGDVNLEYWFGICYNKLSIISYETTARDKTSFETTTRYESSYKTTNKDITNSDSSTFIKTSDKTTNTYSNNETGDISSNETDQNADNEIEANSNNGSDETIDVTSITTTDNGPTGNPVDCSEVSSNSPSGVYTIYVSNQPVDVYCEMTDNGQWTVIQKRLDGTIDFYRNWQEYKQGFGDVNLEYWFGNDNLHQILSTKNYKLRIDLEDWNGVTKYAEYETFVVGSENTNYILTISGYSGNAGDSIINPPSSSIYQMYGMEFSTSDRDNDKTPFYKAAELKRSCWWLNWSTDANLNGLYYTGGQIAGDGIFWNSWQSSQYSLKSVSMKIKPS</sequence>
<dbReference type="InterPro" id="IPR036056">
    <property type="entry name" value="Fibrinogen-like_C"/>
</dbReference>
<evidence type="ECO:0000256" key="1">
    <source>
        <dbReference type="ARBA" id="ARBA00004613"/>
    </source>
</evidence>
<name>A0A6J8EB75_MYTCO</name>
<reference evidence="9 10" key="1">
    <citation type="submission" date="2020-06" db="EMBL/GenBank/DDBJ databases">
        <authorList>
            <person name="Li R."/>
            <person name="Bekaert M."/>
        </authorList>
    </citation>
    <scope>NUCLEOTIDE SEQUENCE [LARGE SCALE GENOMIC DNA]</scope>
    <source>
        <strain evidence="10">wild</strain>
    </source>
</reference>
<feature type="region of interest" description="Disordered" evidence="7">
    <location>
        <begin position="98"/>
        <end position="178"/>
    </location>
</feature>
<dbReference type="SMART" id="SM00186">
    <property type="entry name" value="FBG"/>
    <property type="match status" value="1"/>
</dbReference>
<dbReference type="InterPro" id="IPR014716">
    <property type="entry name" value="Fibrinogen_a/b/g_C_1"/>
</dbReference>
<organism evidence="9 10">
    <name type="scientific">Mytilus coruscus</name>
    <name type="common">Sea mussel</name>
    <dbReference type="NCBI Taxonomy" id="42192"/>
    <lineage>
        <taxon>Eukaryota</taxon>
        <taxon>Metazoa</taxon>
        <taxon>Spiralia</taxon>
        <taxon>Lophotrochozoa</taxon>
        <taxon>Mollusca</taxon>
        <taxon>Bivalvia</taxon>
        <taxon>Autobranchia</taxon>
        <taxon>Pteriomorphia</taxon>
        <taxon>Mytilida</taxon>
        <taxon>Mytiloidea</taxon>
        <taxon>Mytilidae</taxon>
        <taxon>Mytilinae</taxon>
        <taxon>Mytilus</taxon>
    </lineage>
</organism>
<keyword evidence="6" id="KW-0325">Glycoprotein</keyword>
<gene>
    <name evidence="9" type="ORF">MCOR_49975</name>
</gene>
<evidence type="ECO:0000256" key="5">
    <source>
        <dbReference type="ARBA" id="ARBA00023157"/>
    </source>
</evidence>
<accession>A0A6J8EB75</accession>
<evidence type="ECO:0000256" key="4">
    <source>
        <dbReference type="ARBA" id="ARBA00023054"/>
    </source>
</evidence>
<dbReference type="InterPro" id="IPR002181">
    <property type="entry name" value="Fibrinogen_a/b/g_C_dom"/>
</dbReference>
<keyword evidence="10" id="KW-1185">Reference proteome</keyword>
<dbReference type="GO" id="GO:0005576">
    <property type="term" value="C:extracellular region"/>
    <property type="evidence" value="ECO:0007669"/>
    <property type="project" value="UniProtKB-SubCell"/>
</dbReference>
<protein>
    <recommendedName>
        <fullName evidence="8">Fibrinogen C-terminal domain-containing protein</fullName>
    </recommendedName>
</protein>
<comment type="subcellular location">
    <subcellularLocation>
        <location evidence="1">Secreted</location>
    </subcellularLocation>
</comment>
<evidence type="ECO:0000256" key="3">
    <source>
        <dbReference type="ARBA" id="ARBA00022729"/>
    </source>
</evidence>
<feature type="domain" description="Fibrinogen C-terminal" evidence="8">
    <location>
        <begin position="342"/>
        <end position="562"/>
    </location>
</feature>
<dbReference type="Pfam" id="PF00147">
    <property type="entry name" value="Fibrinogen_C"/>
    <property type="match status" value="2"/>
</dbReference>
<evidence type="ECO:0000256" key="2">
    <source>
        <dbReference type="ARBA" id="ARBA00022525"/>
    </source>
</evidence>
<keyword evidence="4" id="KW-0175">Coiled coil</keyword>
<dbReference type="PROSITE" id="PS51406">
    <property type="entry name" value="FIBRINOGEN_C_2"/>
    <property type="match status" value="2"/>
</dbReference>
<dbReference type="PANTHER" id="PTHR47221">
    <property type="entry name" value="FIBRINOGEN ALPHA CHAIN"/>
    <property type="match status" value="1"/>
</dbReference>
<dbReference type="Proteomes" id="UP000507470">
    <property type="component" value="Unassembled WGS sequence"/>
</dbReference>